<name>A0ABY7V7X7_9GAMM</name>
<proteinExistence type="predicted"/>
<reference evidence="2 3" key="1">
    <citation type="journal article" date="2022" name="Mar. Drugs">
        <title>Bioassay-Guided Fractionation Leads to the Detection of Cholic Acid Generated by the Rare Thalassomonas sp.</title>
        <authorList>
            <person name="Pheiffer F."/>
            <person name="Schneider Y.K."/>
            <person name="Hansen E.H."/>
            <person name="Andersen J.H."/>
            <person name="Isaksson J."/>
            <person name="Busche T."/>
            <person name="R C."/>
            <person name="Kalinowski J."/>
            <person name="Zyl L.V."/>
            <person name="Trindade M."/>
        </authorList>
    </citation>
    <scope>NUCLEOTIDE SEQUENCE [LARGE SCALE GENOMIC DNA]</scope>
    <source>
        <strain evidence="2 3">A5K-61T</strain>
    </source>
</reference>
<accession>A0ABY7V7X7</accession>
<evidence type="ECO:0000313" key="2">
    <source>
        <dbReference type="EMBL" id="WDE09370.1"/>
    </source>
</evidence>
<dbReference type="RefSeq" id="WP_274049285.1">
    <property type="nucleotide sequence ID" value="NZ_CP059693.1"/>
</dbReference>
<dbReference type="EMBL" id="CP059693">
    <property type="protein sequence ID" value="WDE09370.1"/>
    <property type="molecule type" value="Genomic_DNA"/>
</dbReference>
<protein>
    <submittedName>
        <fullName evidence="2">Uncharacterized protein</fullName>
    </submittedName>
</protein>
<keyword evidence="3" id="KW-1185">Reference proteome</keyword>
<organism evidence="2 3">
    <name type="scientific">Thalassomonas haliotis</name>
    <dbReference type="NCBI Taxonomy" id="485448"/>
    <lineage>
        <taxon>Bacteria</taxon>
        <taxon>Pseudomonadati</taxon>
        <taxon>Pseudomonadota</taxon>
        <taxon>Gammaproteobacteria</taxon>
        <taxon>Alteromonadales</taxon>
        <taxon>Colwelliaceae</taxon>
        <taxon>Thalassomonas</taxon>
    </lineage>
</organism>
<keyword evidence="1" id="KW-0812">Transmembrane</keyword>
<evidence type="ECO:0000256" key="1">
    <source>
        <dbReference type="SAM" id="Phobius"/>
    </source>
</evidence>
<evidence type="ECO:0000313" key="3">
    <source>
        <dbReference type="Proteomes" id="UP001215231"/>
    </source>
</evidence>
<sequence length="130" mass="15013">MLPKLMISAQKRLAPYSKSFIAIAIVGWIILWFLMFEPMIRLEDKFNLNADNRIILIVLTTMWAQGLWIFCGGSTNLPTKTASDNNILKKFIYYFWALSAWLKALFFTVWFGGVAIFTVIFLYSIITKVS</sequence>
<keyword evidence="1" id="KW-1133">Transmembrane helix</keyword>
<feature type="transmembrane region" description="Helical" evidence="1">
    <location>
        <begin position="20"/>
        <end position="42"/>
    </location>
</feature>
<gene>
    <name evidence="2" type="ORF">H3N35_13590</name>
</gene>
<keyword evidence="1" id="KW-0472">Membrane</keyword>
<feature type="transmembrane region" description="Helical" evidence="1">
    <location>
        <begin position="54"/>
        <end position="72"/>
    </location>
</feature>
<feature type="transmembrane region" description="Helical" evidence="1">
    <location>
        <begin position="93"/>
        <end position="126"/>
    </location>
</feature>
<dbReference type="Proteomes" id="UP001215231">
    <property type="component" value="Chromosome"/>
</dbReference>